<dbReference type="InterPro" id="IPR053781">
    <property type="entry name" value="F-box_AtFBL13-like"/>
</dbReference>
<dbReference type="PANTHER" id="PTHR31900">
    <property type="entry name" value="F-BOX/RNI SUPERFAMILY PROTEIN-RELATED"/>
    <property type="match status" value="1"/>
</dbReference>
<dbReference type="InterPro" id="IPR055411">
    <property type="entry name" value="LRR_FXL15/At3g58940/PEG3-like"/>
</dbReference>
<comment type="caution">
    <text evidence="2">The sequence shown here is derived from an EMBL/GenBank/DDBJ whole genome shotgun (WGS) entry which is preliminary data.</text>
</comment>
<keyword evidence="3" id="KW-1185">Reference proteome</keyword>
<dbReference type="SUPFAM" id="SSF52047">
    <property type="entry name" value="RNI-like"/>
    <property type="match status" value="1"/>
</dbReference>
<evidence type="ECO:0000313" key="3">
    <source>
        <dbReference type="Proteomes" id="UP000467841"/>
    </source>
</evidence>
<dbReference type="InterPro" id="IPR006566">
    <property type="entry name" value="FBD"/>
</dbReference>
<name>A0A6D2LPX3_9BRAS</name>
<dbReference type="Pfam" id="PF00646">
    <property type="entry name" value="F-box"/>
    <property type="match status" value="1"/>
</dbReference>
<dbReference type="PANTHER" id="PTHR31900:SF34">
    <property type="entry name" value="EMB|CAB62440.1-RELATED"/>
    <property type="match status" value="1"/>
</dbReference>
<dbReference type="OrthoDB" id="594804at2759"/>
<dbReference type="InterPro" id="IPR032675">
    <property type="entry name" value="LRR_dom_sf"/>
</dbReference>
<accession>A0A6D2LPX3</accession>
<protein>
    <recommendedName>
        <fullName evidence="1">F-box domain-containing protein</fullName>
    </recommendedName>
</protein>
<gene>
    <name evidence="2" type="ORF">MERR_LOCUS49771</name>
</gene>
<feature type="domain" description="F-box" evidence="1">
    <location>
        <begin position="1"/>
        <end position="53"/>
    </location>
</feature>
<dbReference type="Gene3D" id="3.80.10.10">
    <property type="entry name" value="Ribonuclease Inhibitor"/>
    <property type="match status" value="1"/>
</dbReference>
<evidence type="ECO:0000313" key="2">
    <source>
        <dbReference type="EMBL" id="CAA7062535.1"/>
    </source>
</evidence>
<dbReference type="SUPFAM" id="SSF81383">
    <property type="entry name" value="F-box domain"/>
    <property type="match status" value="1"/>
</dbReference>
<evidence type="ECO:0000259" key="1">
    <source>
        <dbReference type="PROSITE" id="PS50181"/>
    </source>
</evidence>
<sequence>MDRISNLSDDLLLKILSSLTSKDVVATMLLSKRWKFLWTLVPKLHFDDRFKEYFGDDCVPYRMFQQYVDMFLVSNKSPVLETLKFSLGCSYSTTDDLTTWIRIGIARRVRELEIIRSLDAYDYGEFNLPQCLYTFEKLVVLKLYGWIVLDVPTTVCLPSLKSLHLLCVEYKDEESHRRLLSSCPVLEELVLDHCENISPPCLYVVVPSLQRFSFIGGTYDGHDDTNVKVVLNAPYLKYLNIVDNFAIGLSCLTEDMPEIVEANVNVVYKSTEKLLRSLASVKRLSLCLSASVVQPCIEFHQLVHLELCPYVNKWWDLLTWILESSPKLQVLKLYKCKEHRFYGVEPIHGRWGQPSSVPECFSLQLNTFEWNYYNGRREEKRMLAYILRNAKRLKRAKIFAWGLGSYEGPRKLKKLASLHRASKSCRLLLECLKKL</sequence>
<proteinExistence type="predicted"/>
<dbReference type="AlphaFoldDB" id="A0A6D2LPX3"/>
<organism evidence="2 3">
    <name type="scientific">Microthlaspi erraticum</name>
    <dbReference type="NCBI Taxonomy" id="1685480"/>
    <lineage>
        <taxon>Eukaryota</taxon>
        <taxon>Viridiplantae</taxon>
        <taxon>Streptophyta</taxon>
        <taxon>Embryophyta</taxon>
        <taxon>Tracheophyta</taxon>
        <taxon>Spermatophyta</taxon>
        <taxon>Magnoliopsida</taxon>
        <taxon>eudicotyledons</taxon>
        <taxon>Gunneridae</taxon>
        <taxon>Pentapetalae</taxon>
        <taxon>rosids</taxon>
        <taxon>malvids</taxon>
        <taxon>Brassicales</taxon>
        <taxon>Brassicaceae</taxon>
        <taxon>Coluteocarpeae</taxon>
        <taxon>Microthlaspi</taxon>
    </lineage>
</organism>
<dbReference type="Pfam" id="PF24758">
    <property type="entry name" value="LRR_At5g56370"/>
    <property type="match status" value="1"/>
</dbReference>
<dbReference type="PROSITE" id="PS50181">
    <property type="entry name" value="FBOX"/>
    <property type="match status" value="1"/>
</dbReference>
<dbReference type="Proteomes" id="UP000467841">
    <property type="component" value="Unassembled WGS sequence"/>
</dbReference>
<dbReference type="Pfam" id="PF08387">
    <property type="entry name" value="FBD"/>
    <property type="match status" value="1"/>
</dbReference>
<dbReference type="InterPro" id="IPR036047">
    <property type="entry name" value="F-box-like_dom_sf"/>
</dbReference>
<dbReference type="InterPro" id="IPR050232">
    <property type="entry name" value="FBL13/AtMIF1-like"/>
</dbReference>
<dbReference type="EMBL" id="CACVBM020001940">
    <property type="protein sequence ID" value="CAA7062535.1"/>
    <property type="molecule type" value="Genomic_DNA"/>
</dbReference>
<dbReference type="InterPro" id="IPR001810">
    <property type="entry name" value="F-box_dom"/>
</dbReference>
<reference evidence="2" key="1">
    <citation type="submission" date="2020-01" db="EMBL/GenBank/DDBJ databases">
        <authorList>
            <person name="Mishra B."/>
        </authorList>
    </citation>
    <scope>NUCLEOTIDE SEQUENCE [LARGE SCALE GENOMIC DNA]</scope>
</reference>
<dbReference type="SMART" id="SM00579">
    <property type="entry name" value="FBD"/>
    <property type="match status" value="1"/>
</dbReference>
<dbReference type="CDD" id="cd22160">
    <property type="entry name" value="F-box_AtFBL13-like"/>
    <property type="match status" value="1"/>
</dbReference>